<organism evidence="2 3">
    <name type="scientific">Protopolystoma xenopodis</name>
    <dbReference type="NCBI Taxonomy" id="117903"/>
    <lineage>
        <taxon>Eukaryota</taxon>
        <taxon>Metazoa</taxon>
        <taxon>Spiralia</taxon>
        <taxon>Lophotrochozoa</taxon>
        <taxon>Platyhelminthes</taxon>
        <taxon>Monogenea</taxon>
        <taxon>Polyopisthocotylea</taxon>
        <taxon>Polystomatidea</taxon>
        <taxon>Polystomatidae</taxon>
        <taxon>Protopolystoma</taxon>
    </lineage>
</organism>
<keyword evidence="3" id="KW-1185">Reference proteome</keyword>
<evidence type="ECO:0000256" key="1">
    <source>
        <dbReference type="SAM" id="MobiDB-lite"/>
    </source>
</evidence>
<name>A0A448XJB9_9PLAT</name>
<dbReference type="Proteomes" id="UP000784294">
    <property type="component" value="Unassembled WGS sequence"/>
</dbReference>
<feature type="compositionally biased region" description="Basic residues" evidence="1">
    <location>
        <begin position="141"/>
        <end position="152"/>
    </location>
</feature>
<gene>
    <name evidence="2" type="ORF">PXEA_LOCUS31491</name>
</gene>
<sequence>MFSSFRPLRLFDLPQWGLLCDQRHRRRLRLPRSLRRSDLREDRPVKHNFDKHKMWGREARMTDHPERIGPTVGPFVCPMLGGSAQPHQPRSRKDQLAIRYLHPTARRSDWHGLHMPPLLTGHFRTSGGFEPESTLSLHSTTRPRRSVNSHFL</sequence>
<dbReference type="EMBL" id="CAAALY010256742">
    <property type="protein sequence ID" value="VEL38051.1"/>
    <property type="molecule type" value="Genomic_DNA"/>
</dbReference>
<proteinExistence type="predicted"/>
<dbReference type="AlphaFoldDB" id="A0A448XJB9"/>
<comment type="caution">
    <text evidence="2">The sequence shown here is derived from an EMBL/GenBank/DDBJ whole genome shotgun (WGS) entry which is preliminary data.</text>
</comment>
<reference evidence="2" key="1">
    <citation type="submission" date="2018-11" db="EMBL/GenBank/DDBJ databases">
        <authorList>
            <consortium name="Pathogen Informatics"/>
        </authorList>
    </citation>
    <scope>NUCLEOTIDE SEQUENCE</scope>
</reference>
<evidence type="ECO:0000313" key="3">
    <source>
        <dbReference type="Proteomes" id="UP000784294"/>
    </source>
</evidence>
<feature type="region of interest" description="Disordered" evidence="1">
    <location>
        <begin position="124"/>
        <end position="152"/>
    </location>
</feature>
<evidence type="ECO:0000313" key="2">
    <source>
        <dbReference type="EMBL" id="VEL38051.1"/>
    </source>
</evidence>
<accession>A0A448XJB9</accession>
<protein>
    <submittedName>
        <fullName evidence="2">Uncharacterized protein</fullName>
    </submittedName>
</protein>